<keyword evidence="1" id="KW-0472">Membrane</keyword>
<proteinExistence type="predicted"/>
<feature type="transmembrane region" description="Helical" evidence="1">
    <location>
        <begin position="97"/>
        <end position="120"/>
    </location>
</feature>
<dbReference type="RefSeq" id="WP_085218469.1">
    <property type="nucleotide sequence ID" value="NZ_LT840185.1"/>
</dbReference>
<name>A0A1X7GJN3_9SPHN</name>
<feature type="transmembrane region" description="Helical" evidence="1">
    <location>
        <begin position="158"/>
        <end position="182"/>
    </location>
</feature>
<reference evidence="3" key="1">
    <citation type="submission" date="2017-04" db="EMBL/GenBank/DDBJ databases">
        <authorList>
            <person name="Varghese N."/>
            <person name="Submissions S."/>
        </authorList>
    </citation>
    <scope>NUCLEOTIDE SEQUENCE [LARGE SCALE GENOMIC DNA]</scope>
    <source>
        <strain evidence="3">Dd16</strain>
    </source>
</reference>
<evidence type="ECO:0000313" key="2">
    <source>
        <dbReference type="EMBL" id="SMF70116.1"/>
    </source>
</evidence>
<dbReference type="AlphaFoldDB" id="A0A1X7GJN3"/>
<feature type="transmembrane region" description="Helical" evidence="1">
    <location>
        <begin position="132"/>
        <end position="152"/>
    </location>
</feature>
<dbReference type="Proteomes" id="UP000192934">
    <property type="component" value="Chromosome I"/>
</dbReference>
<dbReference type="OrthoDB" id="7478200at2"/>
<keyword evidence="3" id="KW-1185">Reference proteome</keyword>
<dbReference type="EMBL" id="LT840185">
    <property type="protein sequence ID" value="SMF70116.1"/>
    <property type="molecule type" value="Genomic_DNA"/>
</dbReference>
<dbReference type="STRING" id="941907.SAMN06295910_1810"/>
<feature type="transmembrane region" description="Helical" evidence="1">
    <location>
        <begin position="7"/>
        <end position="28"/>
    </location>
</feature>
<evidence type="ECO:0000313" key="3">
    <source>
        <dbReference type="Proteomes" id="UP000192934"/>
    </source>
</evidence>
<accession>A0A1X7GJN3</accession>
<protein>
    <submittedName>
        <fullName evidence="2">Uncharacterized protein</fullName>
    </submittedName>
</protein>
<organism evidence="2 3">
    <name type="scientific">Allosphingosinicella indica</name>
    <dbReference type="NCBI Taxonomy" id="941907"/>
    <lineage>
        <taxon>Bacteria</taxon>
        <taxon>Pseudomonadati</taxon>
        <taxon>Pseudomonadota</taxon>
        <taxon>Alphaproteobacteria</taxon>
        <taxon>Sphingomonadales</taxon>
        <taxon>Sphingomonadaceae</taxon>
        <taxon>Allosphingosinicella</taxon>
    </lineage>
</organism>
<keyword evidence="1" id="KW-0812">Transmembrane</keyword>
<keyword evidence="1" id="KW-1133">Transmembrane helix</keyword>
<sequence length="190" mass="19968">MGKQIGKVIFGAAAAAIVVFVVGFIFFATPLKGLHVKSLADPNAAALQQSLAANLPETGTYRIPSDNTQAQTVMYGQGPIATVHYNSGGFPTADTGAMIGGLVLDYVAMLLIGLALAAAGERIGDFGTRARIVILFALGASAYMHLGEPIWYHHDWGHFTYLFIADAAALIAGGLVLARWFLPRPAVVTP</sequence>
<gene>
    <name evidence="2" type="ORF">SAMN06295910_1810</name>
</gene>
<evidence type="ECO:0000256" key="1">
    <source>
        <dbReference type="SAM" id="Phobius"/>
    </source>
</evidence>